<sequence>MARITSVGKYGRKAGFREGDELVSLGGVPVGDVLDCLYFDGEERFDAEIVRGGKRRTLHVRKHADESLEIELDAEMRPMRCLNKCVFCFVDQLPKGMRDTLYVKDDDYRFSFVSGSYVTLTNLSDEETERIIRLRLSPLYISVHAYSDDVRKRLVANPATVKLIERMRRLGEHGIKMHTQLVIVPGINDGEELTRSIRGLHGIPGVLTVAVVPVGLTAHREGLADIRTATAEESAATVAQVEALNSEFGGFCWCSDEYYVKAGLPPREYAYYGEFEQIENGVGLFAEFYDNVDFELSTLPDMHLGKKVGFITGVDFAPFLRKKLEEVDAKIGISSTVFGVVNNFFGQTITVAGLVTAGDITAQVDASGLDAAVIPDNMLKEFGDVFLDNVTAAEVERALGVPLIVVSHSGSDLVGRIAEFFRGEDI</sequence>
<reference evidence="3" key="2">
    <citation type="journal article" date="2021" name="PeerJ">
        <title>Extensive microbial diversity within the chicken gut microbiome revealed by metagenomics and culture.</title>
        <authorList>
            <person name="Gilroy R."/>
            <person name="Ravi A."/>
            <person name="Getino M."/>
            <person name="Pursley I."/>
            <person name="Horton D.L."/>
            <person name="Alikhan N.F."/>
            <person name="Baker D."/>
            <person name="Gharbi K."/>
            <person name="Hall N."/>
            <person name="Watson M."/>
            <person name="Adriaenssens E.M."/>
            <person name="Foster-Nyarko E."/>
            <person name="Jarju S."/>
            <person name="Secka A."/>
            <person name="Antonio M."/>
            <person name="Oren A."/>
            <person name="Chaudhuri R.R."/>
            <person name="La Ragione R."/>
            <person name="Hildebrand F."/>
            <person name="Pallen M.J."/>
        </authorList>
    </citation>
    <scope>NUCLEOTIDE SEQUENCE</scope>
    <source>
        <strain evidence="3">1063</strain>
    </source>
</reference>
<reference evidence="3" key="1">
    <citation type="submission" date="2020-10" db="EMBL/GenBank/DDBJ databases">
        <authorList>
            <person name="Gilroy R."/>
        </authorList>
    </citation>
    <scope>NUCLEOTIDE SEQUENCE</scope>
    <source>
        <strain evidence="3">1063</strain>
    </source>
</reference>
<dbReference type="InterPro" id="IPR058240">
    <property type="entry name" value="rSAM_sf"/>
</dbReference>
<dbReference type="Pfam" id="PF04459">
    <property type="entry name" value="DUF512"/>
    <property type="match status" value="1"/>
</dbReference>
<dbReference type="CDD" id="cd01335">
    <property type="entry name" value="Radical_SAM"/>
    <property type="match status" value="1"/>
</dbReference>
<evidence type="ECO:0000313" key="3">
    <source>
        <dbReference type="EMBL" id="HIU20736.1"/>
    </source>
</evidence>
<dbReference type="Gene3D" id="3.20.20.70">
    <property type="entry name" value="Aldolase class I"/>
    <property type="match status" value="1"/>
</dbReference>
<accession>A0A9D1L1M2</accession>
<dbReference type="AlphaFoldDB" id="A0A9D1L1M2"/>
<proteinExistence type="predicted"/>
<dbReference type="InterPro" id="IPR013785">
    <property type="entry name" value="Aldolase_TIM"/>
</dbReference>
<feature type="domain" description="DUF512" evidence="1">
    <location>
        <begin position="212"/>
        <end position="407"/>
    </location>
</feature>
<protein>
    <submittedName>
        <fullName evidence="3">DUF512 domain-containing protein</fullName>
    </submittedName>
</protein>
<feature type="domain" description="Putative radical SAM N-terminal" evidence="2">
    <location>
        <begin position="63"/>
        <end position="202"/>
    </location>
</feature>
<evidence type="ECO:0000313" key="4">
    <source>
        <dbReference type="Proteomes" id="UP000824088"/>
    </source>
</evidence>
<dbReference type="Proteomes" id="UP000824088">
    <property type="component" value="Unassembled WGS sequence"/>
</dbReference>
<evidence type="ECO:0000259" key="1">
    <source>
        <dbReference type="Pfam" id="PF04459"/>
    </source>
</evidence>
<dbReference type="EMBL" id="DVMN01000009">
    <property type="protein sequence ID" value="HIU20736.1"/>
    <property type="molecule type" value="Genomic_DNA"/>
</dbReference>
<dbReference type="Pfam" id="PF19238">
    <property type="entry name" value="Radical_SAM_2"/>
    <property type="match status" value="1"/>
</dbReference>
<dbReference type="InterPro" id="IPR045375">
    <property type="entry name" value="Put_radical_SAM-like_N"/>
</dbReference>
<dbReference type="SUPFAM" id="SSF102114">
    <property type="entry name" value="Radical SAM enzymes"/>
    <property type="match status" value="1"/>
</dbReference>
<name>A0A9D1L1M2_9FIRM</name>
<comment type="caution">
    <text evidence="3">The sequence shown here is derived from an EMBL/GenBank/DDBJ whole genome shotgun (WGS) entry which is preliminary data.</text>
</comment>
<evidence type="ECO:0000259" key="2">
    <source>
        <dbReference type="Pfam" id="PF19238"/>
    </source>
</evidence>
<gene>
    <name evidence="3" type="ORF">IAD51_00625</name>
</gene>
<dbReference type="InterPro" id="IPR007549">
    <property type="entry name" value="DUF512"/>
</dbReference>
<organism evidence="3 4">
    <name type="scientific">Candidatus Limadaptatus stercorigallinarum</name>
    <dbReference type="NCBI Taxonomy" id="2840845"/>
    <lineage>
        <taxon>Bacteria</taxon>
        <taxon>Bacillati</taxon>
        <taxon>Bacillota</taxon>
        <taxon>Clostridia</taxon>
        <taxon>Eubacteriales</taxon>
        <taxon>Candidatus Limadaptatus</taxon>
    </lineage>
</organism>